<organism evidence="3 4">
    <name type="scientific">candidate division TA06 bacterium</name>
    <dbReference type="NCBI Taxonomy" id="2250710"/>
    <lineage>
        <taxon>Bacteria</taxon>
        <taxon>Bacteria division TA06</taxon>
    </lineage>
</organism>
<dbReference type="GO" id="GO:0006813">
    <property type="term" value="P:potassium ion transport"/>
    <property type="evidence" value="ECO:0007669"/>
    <property type="project" value="InterPro"/>
</dbReference>
<dbReference type="AlphaFoldDB" id="A0A660S6W6"/>
<dbReference type="Proteomes" id="UP000282321">
    <property type="component" value="Unassembled WGS sequence"/>
</dbReference>
<protein>
    <submittedName>
        <fullName evidence="3">TrkA family potassium uptake protein</fullName>
    </submittedName>
</protein>
<dbReference type="InterPro" id="IPR036291">
    <property type="entry name" value="NAD(P)-bd_dom_sf"/>
</dbReference>
<name>A0A660S6W6_UNCT6</name>
<dbReference type="InterPro" id="IPR036721">
    <property type="entry name" value="RCK_C_sf"/>
</dbReference>
<dbReference type="SUPFAM" id="SSF116726">
    <property type="entry name" value="TrkA C-terminal domain-like"/>
    <property type="match status" value="1"/>
</dbReference>
<dbReference type="GO" id="GO:0008324">
    <property type="term" value="F:monoatomic cation transmembrane transporter activity"/>
    <property type="evidence" value="ECO:0007669"/>
    <property type="project" value="InterPro"/>
</dbReference>
<feature type="domain" description="RCK N-terminal" evidence="1">
    <location>
        <begin position="1"/>
        <end position="117"/>
    </location>
</feature>
<accession>A0A660S6W6</accession>
<dbReference type="Gene3D" id="3.40.50.720">
    <property type="entry name" value="NAD(P)-binding Rossmann-like Domain"/>
    <property type="match status" value="1"/>
</dbReference>
<dbReference type="Gene3D" id="3.30.70.1450">
    <property type="entry name" value="Regulator of K+ conductance, C-terminal domain"/>
    <property type="match status" value="1"/>
</dbReference>
<reference evidence="3 4" key="1">
    <citation type="submission" date="2018-06" db="EMBL/GenBank/DDBJ databases">
        <title>Extensive metabolic versatility and redundancy in microbially diverse, dynamic hydrothermal sediments.</title>
        <authorList>
            <person name="Dombrowski N."/>
            <person name="Teske A."/>
            <person name="Baker B.J."/>
        </authorList>
    </citation>
    <scope>NUCLEOTIDE SEQUENCE [LARGE SCALE GENOMIC DNA]</scope>
    <source>
        <strain evidence="3">B35_G9</strain>
    </source>
</reference>
<dbReference type="SUPFAM" id="SSF51735">
    <property type="entry name" value="NAD(P)-binding Rossmann-fold domains"/>
    <property type="match status" value="1"/>
</dbReference>
<dbReference type="PROSITE" id="PS51202">
    <property type="entry name" value="RCK_C"/>
    <property type="match status" value="1"/>
</dbReference>
<dbReference type="Pfam" id="PF02080">
    <property type="entry name" value="TrkA_C"/>
    <property type="match status" value="1"/>
</dbReference>
<evidence type="ECO:0000313" key="4">
    <source>
        <dbReference type="Proteomes" id="UP000282321"/>
    </source>
</evidence>
<gene>
    <name evidence="3" type="ORF">DRP44_06030</name>
</gene>
<dbReference type="Pfam" id="PF02254">
    <property type="entry name" value="TrkA_N"/>
    <property type="match status" value="1"/>
</dbReference>
<dbReference type="PROSITE" id="PS51201">
    <property type="entry name" value="RCK_N"/>
    <property type="match status" value="1"/>
</dbReference>
<dbReference type="InterPro" id="IPR003148">
    <property type="entry name" value="RCK_N"/>
</dbReference>
<proteinExistence type="predicted"/>
<evidence type="ECO:0000259" key="2">
    <source>
        <dbReference type="PROSITE" id="PS51202"/>
    </source>
</evidence>
<feature type="domain" description="RCK C-terminal" evidence="2">
    <location>
        <begin position="134"/>
        <end position="229"/>
    </location>
</feature>
<evidence type="ECO:0000259" key="1">
    <source>
        <dbReference type="PROSITE" id="PS51201"/>
    </source>
</evidence>
<dbReference type="InterPro" id="IPR050721">
    <property type="entry name" value="Trk_Ktr_HKT_K-transport"/>
</dbReference>
<sequence length="229" mass="25174">MERFVVIGLGRFGQSVAINLAKLNKNVIAIDKDPQKVEEIADFVFQAAACDATDEKNLRDLGLKNADVGVVSVGEDISSSILITLTLKEMGVKKIISKALSQVQGKVLIKVGADRVIYPERDMGERLAKRLSSPQLFDLIELTESHGILELLAPESFVGKRLDQLELRKKYDVTVIAVKRNVPKLKDDGSTSFKESMILSPGPDFEILLGDIMIILGKSKGLDKIKKVK</sequence>
<dbReference type="InterPro" id="IPR006037">
    <property type="entry name" value="RCK_C"/>
</dbReference>
<dbReference type="PANTHER" id="PTHR43833">
    <property type="entry name" value="POTASSIUM CHANNEL PROTEIN 2-RELATED-RELATED"/>
    <property type="match status" value="1"/>
</dbReference>
<comment type="caution">
    <text evidence="3">The sequence shown here is derived from an EMBL/GenBank/DDBJ whole genome shotgun (WGS) entry which is preliminary data.</text>
</comment>
<evidence type="ECO:0000313" key="3">
    <source>
        <dbReference type="EMBL" id="RKX65570.1"/>
    </source>
</evidence>
<dbReference type="EMBL" id="QNBC01000083">
    <property type="protein sequence ID" value="RKX65570.1"/>
    <property type="molecule type" value="Genomic_DNA"/>
</dbReference>
<dbReference type="PANTHER" id="PTHR43833:SF7">
    <property type="entry name" value="KTR SYSTEM POTASSIUM UPTAKE PROTEIN C"/>
    <property type="match status" value="1"/>
</dbReference>